<dbReference type="AlphaFoldDB" id="A0A2W7N2H7"/>
<protein>
    <submittedName>
        <fullName evidence="1">Uncharacterized protein</fullName>
    </submittedName>
</protein>
<dbReference type="RefSeq" id="WP_170133969.1">
    <property type="nucleotide sequence ID" value="NZ_QKZL01000015.1"/>
</dbReference>
<sequence>MKSAAIHSPSLDRIIRGELIARHDDGTATIRFAGSLVRRGREITIAEMMGAAVS</sequence>
<dbReference type="EMBL" id="QKZL01000015">
    <property type="protein sequence ID" value="PZX14231.1"/>
    <property type="molecule type" value="Genomic_DNA"/>
</dbReference>
<proteinExistence type="predicted"/>
<accession>A0A2W7N2H7</accession>
<dbReference type="Proteomes" id="UP000248916">
    <property type="component" value="Unassembled WGS sequence"/>
</dbReference>
<evidence type="ECO:0000313" key="2">
    <source>
        <dbReference type="Proteomes" id="UP000248916"/>
    </source>
</evidence>
<organism evidence="1 2">
    <name type="scientific">Palleronia aestuarii</name>
    <dbReference type="NCBI Taxonomy" id="568105"/>
    <lineage>
        <taxon>Bacteria</taxon>
        <taxon>Pseudomonadati</taxon>
        <taxon>Pseudomonadota</taxon>
        <taxon>Alphaproteobacteria</taxon>
        <taxon>Rhodobacterales</taxon>
        <taxon>Roseobacteraceae</taxon>
        <taxon>Palleronia</taxon>
    </lineage>
</organism>
<comment type="caution">
    <text evidence="1">The sequence shown here is derived from an EMBL/GenBank/DDBJ whole genome shotgun (WGS) entry which is preliminary data.</text>
</comment>
<reference evidence="1 2" key="1">
    <citation type="submission" date="2018-06" db="EMBL/GenBank/DDBJ databases">
        <title>Genomic Encyclopedia of Archaeal and Bacterial Type Strains, Phase II (KMG-II): from individual species to whole genera.</title>
        <authorList>
            <person name="Goeker M."/>
        </authorList>
    </citation>
    <scope>NUCLEOTIDE SEQUENCE [LARGE SCALE GENOMIC DNA]</scope>
    <source>
        <strain evidence="1 2">DSM 22009</strain>
    </source>
</reference>
<gene>
    <name evidence="1" type="ORF">LX81_03030</name>
</gene>
<evidence type="ECO:0000313" key="1">
    <source>
        <dbReference type="EMBL" id="PZX14231.1"/>
    </source>
</evidence>
<keyword evidence="2" id="KW-1185">Reference proteome</keyword>
<name>A0A2W7N2H7_9RHOB</name>